<organism evidence="1 2">
    <name type="scientific">Tanacetum coccineum</name>
    <dbReference type="NCBI Taxonomy" id="301880"/>
    <lineage>
        <taxon>Eukaryota</taxon>
        <taxon>Viridiplantae</taxon>
        <taxon>Streptophyta</taxon>
        <taxon>Embryophyta</taxon>
        <taxon>Tracheophyta</taxon>
        <taxon>Spermatophyta</taxon>
        <taxon>Magnoliopsida</taxon>
        <taxon>eudicotyledons</taxon>
        <taxon>Gunneridae</taxon>
        <taxon>Pentapetalae</taxon>
        <taxon>asterids</taxon>
        <taxon>campanulids</taxon>
        <taxon>Asterales</taxon>
        <taxon>Asteraceae</taxon>
        <taxon>Asteroideae</taxon>
        <taxon>Anthemideae</taxon>
        <taxon>Anthemidinae</taxon>
        <taxon>Tanacetum</taxon>
    </lineage>
</organism>
<reference evidence="1" key="1">
    <citation type="journal article" date="2022" name="Int. J. Mol. Sci.">
        <title>Draft Genome of Tanacetum Coccineum: Genomic Comparison of Closely Related Tanacetum-Family Plants.</title>
        <authorList>
            <person name="Yamashiro T."/>
            <person name="Shiraishi A."/>
            <person name="Nakayama K."/>
            <person name="Satake H."/>
        </authorList>
    </citation>
    <scope>NUCLEOTIDE SEQUENCE</scope>
</reference>
<dbReference type="EMBL" id="BQNB010020274">
    <property type="protein sequence ID" value="GJT94208.1"/>
    <property type="molecule type" value="Genomic_DNA"/>
</dbReference>
<evidence type="ECO:0000313" key="2">
    <source>
        <dbReference type="Proteomes" id="UP001151760"/>
    </source>
</evidence>
<accession>A0ABQ5I495</accession>
<protein>
    <submittedName>
        <fullName evidence="1">Uncharacterized protein</fullName>
    </submittedName>
</protein>
<proteinExistence type="predicted"/>
<evidence type="ECO:0000313" key="1">
    <source>
        <dbReference type="EMBL" id="GJT94208.1"/>
    </source>
</evidence>
<name>A0ABQ5I495_9ASTR</name>
<gene>
    <name evidence="1" type="ORF">Tco_1083053</name>
</gene>
<comment type="caution">
    <text evidence="1">The sequence shown here is derived from an EMBL/GenBank/DDBJ whole genome shotgun (WGS) entry which is preliminary data.</text>
</comment>
<dbReference type="Proteomes" id="UP001151760">
    <property type="component" value="Unassembled WGS sequence"/>
</dbReference>
<keyword evidence="2" id="KW-1185">Reference proteome</keyword>
<reference evidence="1" key="2">
    <citation type="submission" date="2022-01" db="EMBL/GenBank/DDBJ databases">
        <authorList>
            <person name="Yamashiro T."/>
            <person name="Shiraishi A."/>
            <person name="Satake H."/>
            <person name="Nakayama K."/>
        </authorList>
    </citation>
    <scope>NUCLEOTIDE SEQUENCE</scope>
</reference>
<sequence length="355" mass="41047">MDLSSETLLIVEAILDSVDVSDLPQLDVTDIPTFVCNMVKSSRNKKRPSGNYKMSYSNEVPSSTIKKPLTQEEVSREEIEKDIYERILILQEPRPIIETLKFSDQHKKLLDSVLLDKLKLDGEVELEEEATTEEVIRSYKAIKEKNNLGVFVLPIRIEVKLDFHALADTNSNINVLPYRIYAKLGRDQVKPVTNKITMLDHLKAEPMEILRDVLCQSDSNDEEEYNLKRDKNGKPFYGPTRIKYLSCDDPMDRALALQESLNPFKKVCVWKKMIVFLRSLPVPLQNSEWIPSYYNNFSKNGKGDGKWHAKVRIVDPYGNVFDQGYETRATERKMSKYYKLSDIMSPNWFKPGEKP</sequence>